<dbReference type="EMBL" id="JACCAC010000001">
    <property type="protein sequence ID" value="NYG56148.1"/>
    <property type="molecule type" value="Genomic_DNA"/>
</dbReference>
<proteinExistence type="predicted"/>
<dbReference type="SUPFAM" id="SSF53448">
    <property type="entry name" value="Nucleotide-diphospho-sugar transferases"/>
    <property type="match status" value="1"/>
</dbReference>
<dbReference type="PANTHER" id="PTHR36529:SF1">
    <property type="entry name" value="GLYCOSYLTRANSFERASE"/>
    <property type="match status" value="1"/>
</dbReference>
<keyword evidence="2" id="KW-1185">Reference proteome</keyword>
<dbReference type="PANTHER" id="PTHR36529">
    <property type="entry name" value="SLL1095 PROTEIN"/>
    <property type="match status" value="1"/>
</dbReference>
<protein>
    <recommendedName>
        <fullName evidence="3">Glycosyltransferase involved in cell wall biogenesis</fullName>
    </recommendedName>
</protein>
<dbReference type="RefSeq" id="WP_218848805.1">
    <property type="nucleotide sequence ID" value="NZ_JACCAC010000001.1"/>
</dbReference>
<evidence type="ECO:0008006" key="3">
    <source>
        <dbReference type="Google" id="ProtNLM"/>
    </source>
</evidence>
<sequence length="231" mass="23264">MSGGPGLRALVVAKAPVPGLAKTRLAAVVGDVAAADLAAAALLDTLAACEAGVGSDRLHVALTGELADAARSTELRRTLAAYDVFEQCAGGFDRRLAHAHGEVARRAPGDAVVQVGMDTPQLTAHLLTGLGEALAVHDAVLAPADDGGWWALGLRDPRAAEALVGVPMSTGETGAMTRAALERAGLSVAGAPALRDVDEVDDAAAVAAGHPHTRFARAWAATSPAGRRAEA</sequence>
<dbReference type="InterPro" id="IPR018641">
    <property type="entry name" value="Trfase_1_rSAM/seldom-assoc"/>
</dbReference>
<comment type="caution">
    <text evidence="1">The sequence shown here is derived from an EMBL/GenBank/DDBJ whole genome shotgun (WGS) entry which is preliminary data.</text>
</comment>
<gene>
    <name evidence="1" type="ORF">BJ989_002452</name>
</gene>
<name>A0A7Y9RWN4_9ACTN</name>
<reference evidence="1 2" key="1">
    <citation type="submission" date="2020-07" db="EMBL/GenBank/DDBJ databases">
        <title>Sequencing the genomes of 1000 actinobacteria strains.</title>
        <authorList>
            <person name="Klenk H.-P."/>
        </authorList>
    </citation>
    <scope>NUCLEOTIDE SEQUENCE [LARGE SCALE GENOMIC DNA]</scope>
    <source>
        <strain evidence="1 2">DSM 24552</strain>
    </source>
</reference>
<dbReference type="InterPro" id="IPR029044">
    <property type="entry name" value="Nucleotide-diphossugar_trans"/>
</dbReference>
<organism evidence="1 2">
    <name type="scientific">Nocardioides perillae</name>
    <dbReference type="NCBI Taxonomy" id="1119534"/>
    <lineage>
        <taxon>Bacteria</taxon>
        <taxon>Bacillati</taxon>
        <taxon>Actinomycetota</taxon>
        <taxon>Actinomycetes</taxon>
        <taxon>Propionibacteriales</taxon>
        <taxon>Nocardioidaceae</taxon>
        <taxon>Nocardioides</taxon>
    </lineage>
</organism>
<dbReference type="Gene3D" id="3.90.550.10">
    <property type="entry name" value="Spore Coat Polysaccharide Biosynthesis Protein SpsA, Chain A"/>
    <property type="match status" value="1"/>
</dbReference>
<evidence type="ECO:0000313" key="1">
    <source>
        <dbReference type="EMBL" id="NYG56148.1"/>
    </source>
</evidence>
<dbReference type="Pfam" id="PF09837">
    <property type="entry name" value="DUF2064"/>
    <property type="match status" value="1"/>
</dbReference>
<dbReference type="AlphaFoldDB" id="A0A7Y9RWN4"/>
<evidence type="ECO:0000313" key="2">
    <source>
        <dbReference type="Proteomes" id="UP000544110"/>
    </source>
</evidence>
<accession>A0A7Y9RWN4</accession>
<dbReference type="Proteomes" id="UP000544110">
    <property type="component" value="Unassembled WGS sequence"/>
</dbReference>